<dbReference type="EMBL" id="JANUCT010000016">
    <property type="protein sequence ID" value="MCS3904160.1"/>
    <property type="molecule type" value="Genomic_DNA"/>
</dbReference>
<dbReference type="Pfam" id="PF06580">
    <property type="entry name" value="His_kinase"/>
    <property type="match status" value="1"/>
</dbReference>
<comment type="caution">
    <text evidence="4">The sequence shown here is derived from an EMBL/GenBank/DDBJ whole genome shotgun (WGS) entry which is preliminary data.</text>
</comment>
<evidence type="ECO:0000256" key="1">
    <source>
        <dbReference type="SAM" id="MobiDB-lite"/>
    </source>
</evidence>
<keyword evidence="2" id="KW-0812">Transmembrane</keyword>
<dbReference type="EC" id="2.7.13.3" evidence="4"/>
<keyword evidence="4" id="KW-0808">Transferase</keyword>
<keyword evidence="4" id="KW-0418">Kinase</keyword>
<dbReference type="PANTHER" id="PTHR34220">
    <property type="entry name" value="SENSOR HISTIDINE KINASE YPDA"/>
    <property type="match status" value="1"/>
</dbReference>
<dbReference type="Gene3D" id="3.30.565.10">
    <property type="entry name" value="Histidine kinase-like ATPase, C-terminal domain"/>
    <property type="match status" value="1"/>
</dbReference>
<evidence type="ECO:0000313" key="4">
    <source>
        <dbReference type="EMBL" id="MCS3904160.1"/>
    </source>
</evidence>
<feature type="transmembrane region" description="Helical" evidence="2">
    <location>
        <begin position="83"/>
        <end position="103"/>
    </location>
</feature>
<dbReference type="InterPro" id="IPR036890">
    <property type="entry name" value="HATPase_C_sf"/>
</dbReference>
<dbReference type="AlphaFoldDB" id="A0AAE3HLV3"/>
<protein>
    <submittedName>
        <fullName evidence="4">Two-component system sensor histidine kinase AlgZ</fullName>
        <ecNumber evidence="4">2.7.13.3</ecNumber>
    </submittedName>
</protein>
<organism evidence="4 5">
    <name type="scientific">Methylohalomonas lacus</name>
    <dbReference type="NCBI Taxonomy" id="398773"/>
    <lineage>
        <taxon>Bacteria</taxon>
        <taxon>Pseudomonadati</taxon>
        <taxon>Pseudomonadota</taxon>
        <taxon>Gammaproteobacteria</taxon>
        <taxon>Methylohalomonadales</taxon>
        <taxon>Methylohalomonadaceae</taxon>
        <taxon>Methylohalomonas</taxon>
    </lineage>
</organism>
<dbReference type="Proteomes" id="UP001204445">
    <property type="component" value="Unassembled WGS sequence"/>
</dbReference>
<feature type="transmembrane region" description="Helical" evidence="2">
    <location>
        <begin position="123"/>
        <end position="143"/>
    </location>
</feature>
<keyword evidence="2" id="KW-1133">Transmembrane helix</keyword>
<dbReference type="PANTHER" id="PTHR34220:SF7">
    <property type="entry name" value="SENSOR HISTIDINE KINASE YPDA"/>
    <property type="match status" value="1"/>
</dbReference>
<feature type="region of interest" description="Disordered" evidence="1">
    <location>
        <begin position="294"/>
        <end position="313"/>
    </location>
</feature>
<dbReference type="InterPro" id="IPR010559">
    <property type="entry name" value="Sig_transdc_His_kin_internal"/>
</dbReference>
<feature type="compositionally biased region" description="Polar residues" evidence="1">
    <location>
        <begin position="296"/>
        <end position="313"/>
    </location>
</feature>
<dbReference type="SUPFAM" id="SSF55874">
    <property type="entry name" value="ATPase domain of HSP90 chaperone/DNA topoisomerase II/histidine kinase"/>
    <property type="match status" value="1"/>
</dbReference>
<proteinExistence type="predicted"/>
<dbReference type="GO" id="GO:0000155">
    <property type="term" value="F:phosphorelay sensor kinase activity"/>
    <property type="evidence" value="ECO:0007669"/>
    <property type="project" value="InterPro"/>
</dbReference>
<reference evidence="4" key="1">
    <citation type="submission" date="2022-08" db="EMBL/GenBank/DDBJ databases">
        <title>Genomic Encyclopedia of Type Strains, Phase III (KMG-III): the genomes of soil and plant-associated and newly described type strains.</title>
        <authorList>
            <person name="Whitman W."/>
        </authorList>
    </citation>
    <scope>NUCLEOTIDE SEQUENCE</scope>
    <source>
        <strain evidence="4">HMT 1</strain>
    </source>
</reference>
<feature type="domain" description="Signal transduction histidine kinase internal region" evidence="3">
    <location>
        <begin position="158"/>
        <end position="236"/>
    </location>
</feature>
<keyword evidence="2" id="KW-0472">Membrane</keyword>
<keyword evidence="5" id="KW-1185">Reference proteome</keyword>
<dbReference type="InterPro" id="IPR050640">
    <property type="entry name" value="Bact_2-comp_sensor_kinase"/>
</dbReference>
<accession>A0AAE3HLV3</accession>
<feature type="transmembrane region" description="Helical" evidence="2">
    <location>
        <begin position="50"/>
        <end position="71"/>
    </location>
</feature>
<evidence type="ECO:0000256" key="2">
    <source>
        <dbReference type="SAM" id="Phobius"/>
    </source>
</evidence>
<evidence type="ECO:0000259" key="3">
    <source>
        <dbReference type="Pfam" id="PF06580"/>
    </source>
</evidence>
<dbReference type="RefSeq" id="WP_259056542.1">
    <property type="nucleotide sequence ID" value="NZ_JANUCT010000016.1"/>
</dbReference>
<gene>
    <name evidence="4" type="ORF">J2T55_002193</name>
</gene>
<feature type="transmembrane region" description="Helical" evidence="2">
    <location>
        <begin position="20"/>
        <end position="38"/>
    </location>
</feature>
<evidence type="ECO:0000313" key="5">
    <source>
        <dbReference type="Proteomes" id="UP001204445"/>
    </source>
</evidence>
<dbReference type="GO" id="GO:0016020">
    <property type="term" value="C:membrane"/>
    <property type="evidence" value="ECO:0007669"/>
    <property type="project" value="InterPro"/>
</dbReference>
<sequence length="351" mass="39599">MTRPSRQYSAFLPDFCGVRMAVAVILIAELLAIVLTLADLAVHGNAFETLALNSLFIQWVALGCIAILCLLRDRLNRLPDVWSTALSYLVMLAVTLAVTEIAWWLLYMLPGERALLETGHGLFLSRCLGISAIVSALALRYFYVQHQWRQHVRSEAEARLQALQARIRPHFLFNCMNTIASLTRREPLLAEQAIEDLADLFRLNLQESKPWVTVAEELDLCQRYLRIEQLRLGQRLRLEWDIDALPADACIPALVLQPLLENAVYHGIEPQPNGGCIQIRGTCTAGRLSITVDNPVPTQRSNHSGNQMAQENTRQRLTSAFAERGRLTSEQQDGRYRTHVVFPEVYEPCAS</sequence>
<name>A0AAE3HLV3_9GAMM</name>